<dbReference type="GO" id="GO:0051604">
    <property type="term" value="P:protein maturation"/>
    <property type="evidence" value="ECO:0007669"/>
    <property type="project" value="TreeGrafter"/>
</dbReference>
<accession>A0A0D3JXR5</accession>
<dbReference type="InterPro" id="IPR000246">
    <property type="entry name" value="Peptidase_T2"/>
</dbReference>
<dbReference type="PANTHER" id="PTHR10188:SF8">
    <property type="entry name" value="THREONINE ASPARTASE 1"/>
    <property type="match status" value="1"/>
</dbReference>
<dbReference type="RefSeq" id="XP_005780729.1">
    <property type="nucleotide sequence ID" value="XM_005780672.1"/>
</dbReference>
<evidence type="ECO:0000313" key="4">
    <source>
        <dbReference type="EnsemblProtists" id="EOD28300"/>
    </source>
</evidence>
<dbReference type="AlphaFoldDB" id="A0A0D3JXR5"/>
<evidence type="ECO:0008006" key="6">
    <source>
        <dbReference type="Google" id="ProtNLM"/>
    </source>
</evidence>
<organism evidence="4 5">
    <name type="scientific">Emiliania huxleyi (strain CCMP1516)</name>
    <dbReference type="NCBI Taxonomy" id="280463"/>
    <lineage>
        <taxon>Eukaryota</taxon>
        <taxon>Haptista</taxon>
        <taxon>Haptophyta</taxon>
        <taxon>Prymnesiophyceae</taxon>
        <taxon>Isochrysidales</taxon>
        <taxon>Noelaerhabdaceae</taxon>
        <taxon>Emiliania</taxon>
    </lineage>
</organism>
<dbReference type="PaxDb" id="2903-EOD28300"/>
<dbReference type="HOGENOM" id="CLU_021603_5_1_1"/>
<keyword evidence="5" id="KW-1185">Reference proteome</keyword>
<reference evidence="5" key="1">
    <citation type="journal article" date="2013" name="Nature">
        <title>Pan genome of the phytoplankton Emiliania underpins its global distribution.</title>
        <authorList>
            <person name="Read B.A."/>
            <person name="Kegel J."/>
            <person name="Klute M.J."/>
            <person name="Kuo A."/>
            <person name="Lefebvre S.C."/>
            <person name="Maumus F."/>
            <person name="Mayer C."/>
            <person name="Miller J."/>
            <person name="Monier A."/>
            <person name="Salamov A."/>
            <person name="Young J."/>
            <person name="Aguilar M."/>
            <person name="Claverie J.M."/>
            <person name="Frickenhaus S."/>
            <person name="Gonzalez K."/>
            <person name="Herman E.K."/>
            <person name="Lin Y.C."/>
            <person name="Napier J."/>
            <person name="Ogata H."/>
            <person name="Sarno A.F."/>
            <person name="Shmutz J."/>
            <person name="Schroeder D."/>
            <person name="de Vargas C."/>
            <person name="Verret F."/>
            <person name="von Dassow P."/>
            <person name="Valentin K."/>
            <person name="Van de Peer Y."/>
            <person name="Wheeler G."/>
            <person name="Dacks J.B."/>
            <person name="Delwiche C.F."/>
            <person name="Dyhrman S.T."/>
            <person name="Glockner G."/>
            <person name="John U."/>
            <person name="Richards T."/>
            <person name="Worden A.Z."/>
            <person name="Zhang X."/>
            <person name="Grigoriev I.V."/>
            <person name="Allen A.E."/>
            <person name="Bidle K."/>
            <person name="Borodovsky M."/>
            <person name="Bowler C."/>
            <person name="Brownlee C."/>
            <person name="Cock J.M."/>
            <person name="Elias M."/>
            <person name="Gladyshev V.N."/>
            <person name="Groth M."/>
            <person name="Guda C."/>
            <person name="Hadaegh A."/>
            <person name="Iglesias-Rodriguez M.D."/>
            <person name="Jenkins J."/>
            <person name="Jones B.M."/>
            <person name="Lawson T."/>
            <person name="Leese F."/>
            <person name="Lindquist E."/>
            <person name="Lobanov A."/>
            <person name="Lomsadze A."/>
            <person name="Malik S.B."/>
            <person name="Marsh M.E."/>
            <person name="Mackinder L."/>
            <person name="Mock T."/>
            <person name="Mueller-Roeber B."/>
            <person name="Pagarete A."/>
            <person name="Parker M."/>
            <person name="Probert I."/>
            <person name="Quesneville H."/>
            <person name="Raines C."/>
            <person name="Rensing S.A."/>
            <person name="Riano-Pachon D.M."/>
            <person name="Richier S."/>
            <person name="Rokitta S."/>
            <person name="Shiraiwa Y."/>
            <person name="Soanes D.M."/>
            <person name="van der Giezen M."/>
            <person name="Wahlund T.M."/>
            <person name="Williams B."/>
            <person name="Wilson W."/>
            <person name="Wolfe G."/>
            <person name="Wurch L.L."/>
        </authorList>
    </citation>
    <scope>NUCLEOTIDE SEQUENCE</scope>
</reference>
<dbReference type="eggNOG" id="KOG1592">
    <property type="taxonomic scope" value="Eukaryota"/>
</dbReference>
<dbReference type="EnsemblProtists" id="EOD28300">
    <property type="protein sequence ID" value="EOD28300"/>
    <property type="gene ID" value="EMIHUDRAFT_234920"/>
</dbReference>
<feature type="site" description="Cleavage; by autolysis" evidence="2">
    <location>
        <begin position="191"/>
        <end position="192"/>
    </location>
</feature>
<sequence>MEHVVIVHAGAGFHAPAAEPAYLAACRRACIAAREALQDGPLAAAREAVAVLEDDPCCNAGRGSNLNLDGAVECDASAMDSSTGAWGGVAAVPGVRNPVRAASLLAAEQRVPLSHGRVRPMLLCGEGARRYCAASLGDGSTPLGSDGLVTAEAQRRWKRYSDWLETDSGRDGEEVGGRRADGEVDASHLSDTVGAVCQRRQAEGYD</sequence>
<dbReference type="Pfam" id="PF01112">
    <property type="entry name" value="Asparaginase_2"/>
    <property type="match status" value="1"/>
</dbReference>
<dbReference type="SUPFAM" id="SSF56235">
    <property type="entry name" value="N-terminal nucleophile aminohydrolases (Ntn hydrolases)"/>
    <property type="match status" value="1"/>
</dbReference>
<feature type="compositionally biased region" description="Basic and acidic residues" evidence="3">
    <location>
        <begin position="165"/>
        <end position="188"/>
    </location>
</feature>
<proteinExistence type="predicted"/>
<protein>
    <recommendedName>
        <fullName evidence="6">Asparaginase</fullName>
    </recommendedName>
</protein>
<evidence type="ECO:0000256" key="2">
    <source>
        <dbReference type="PIRSR" id="PIRSR600246-3"/>
    </source>
</evidence>
<evidence type="ECO:0000256" key="1">
    <source>
        <dbReference type="PIRSR" id="PIRSR600246-1"/>
    </source>
</evidence>
<dbReference type="KEGG" id="ehx:EMIHUDRAFT_234920"/>
<dbReference type="InterPro" id="IPR029055">
    <property type="entry name" value="Ntn_hydrolases_N"/>
</dbReference>
<dbReference type="Proteomes" id="UP000013827">
    <property type="component" value="Unassembled WGS sequence"/>
</dbReference>
<feature type="region of interest" description="Disordered" evidence="3">
    <location>
        <begin position="165"/>
        <end position="193"/>
    </location>
</feature>
<dbReference type="PANTHER" id="PTHR10188">
    <property type="entry name" value="L-ASPARAGINASE"/>
    <property type="match status" value="1"/>
</dbReference>
<reference evidence="4" key="2">
    <citation type="submission" date="2024-10" db="UniProtKB">
        <authorList>
            <consortium name="EnsemblProtists"/>
        </authorList>
    </citation>
    <scope>IDENTIFICATION</scope>
</reference>
<feature type="active site" description="Nucleophile" evidence="1">
    <location>
        <position position="192"/>
    </location>
</feature>
<dbReference type="GO" id="GO:0005737">
    <property type="term" value="C:cytoplasm"/>
    <property type="evidence" value="ECO:0007669"/>
    <property type="project" value="TreeGrafter"/>
</dbReference>
<dbReference type="STRING" id="2903.R1ENR3"/>
<dbReference type="GO" id="GO:0004298">
    <property type="term" value="F:threonine-type endopeptidase activity"/>
    <property type="evidence" value="ECO:0007669"/>
    <property type="project" value="TreeGrafter"/>
</dbReference>
<dbReference type="GeneID" id="17273845"/>
<evidence type="ECO:0000313" key="5">
    <source>
        <dbReference type="Proteomes" id="UP000013827"/>
    </source>
</evidence>
<evidence type="ECO:0000256" key="3">
    <source>
        <dbReference type="SAM" id="MobiDB-lite"/>
    </source>
</evidence>
<name>A0A0D3JXR5_EMIH1</name>